<proteinExistence type="predicted"/>
<evidence type="ECO:0000259" key="1">
    <source>
        <dbReference type="PROSITE" id="PS51464"/>
    </source>
</evidence>
<dbReference type="Pfam" id="PF13580">
    <property type="entry name" value="SIS_2"/>
    <property type="match status" value="1"/>
</dbReference>
<dbReference type="KEGG" id="rca:Rcas_2898"/>
<accession>A7NN28</accession>
<dbReference type="AlphaFoldDB" id="A7NN28"/>
<dbReference type="InterPro" id="IPR035461">
    <property type="entry name" value="GmhA/DiaA"/>
</dbReference>
<dbReference type="Gene3D" id="3.40.50.10490">
    <property type="entry name" value="Glucose-6-phosphate isomerase like protein, domain 1"/>
    <property type="match status" value="1"/>
</dbReference>
<dbReference type="PROSITE" id="PS51464">
    <property type="entry name" value="SIS"/>
    <property type="match status" value="1"/>
</dbReference>
<dbReference type="STRING" id="383372.Rcas_2898"/>
<dbReference type="GO" id="GO:0097367">
    <property type="term" value="F:carbohydrate derivative binding"/>
    <property type="evidence" value="ECO:0007669"/>
    <property type="project" value="InterPro"/>
</dbReference>
<evidence type="ECO:0000313" key="3">
    <source>
        <dbReference type="Proteomes" id="UP000000263"/>
    </source>
</evidence>
<dbReference type="Proteomes" id="UP000000263">
    <property type="component" value="Chromosome"/>
</dbReference>
<name>A7NN28_ROSCS</name>
<feature type="domain" description="SIS" evidence="1">
    <location>
        <begin position="29"/>
        <end position="185"/>
    </location>
</feature>
<keyword evidence="2" id="KW-0413">Isomerase</keyword>
<dbReference type="PANTHER" id="PTHR30390">
    <property type="entry name" value="SEDOHEPTULOSE 7-PHOSPHATE ISOMERASE / DNAA INITIATOR-ASSOCIATING FACTOR FOR REPLICATION INITIATION"/>
    <property type="match status" value="1"/>
</dbReference>
<dbReference type="PANTHER" id="PTHR30390:SF8">
    <property type="entry name" value="SUGAR ISOMERASE (SIS)"/>
    <property type="match status" value="1"/>
</dbReference>
<dbReference type="InterPro" id="IPR001347">
    <property type="entry name" value="SIS_dom"/>
</dbReference>
<dbReference type="HOGENOM" id="CLU_080999_1_1_0"/>
<evidence type="ECO:0000313" key="2">
    <source>
        <dbReference type="EMBL" id="ABU58960.1"/>
    </source>
</evidence>
<dbReference type="InterPro" id="IPR046348">
    <property type="entry name" value="SIS_dom_sf"/>
</dbReference>
<dbReference type="OrthoDB" id="9781311at2"/>
<dbReference type="RefSeq" id="WP_012121384.1">
    <property type="nucleotide sequence ID" value="NC_009767.1"/>
</dbReference>
<dbReference type="eggNOG" id="COG0279">
    <property type="taxonomic scope" value="Bacteria"/>
</dbReference>
<organism evidence="2 3">
    <name type="scientific">Roseiflexus castenholzii (strain DSM 13941 / HLO8)</name>
    <dbReference type="NCBI Taxonomy" id="383372"/>
    <lineage>
        <taxon>Bacteria</taxon>
        <taxon>Bacillati</taxon>
        <taxon>Chloroflexota</taxon>
        <taxon>Chloroflexia</taxon>
        <taxon>Chloroflexales</taxon>
        <taxon>Roseiflexineae</taxon>
        <taxon>Roseiflexaceae</taxon>
        <taxon>Roseiflexus</taxon>
    </lineage>
</organism>
<gene>
    <name evidence="2" type="ordered locus">Rcas_2898</name>
</gene>
<keyword evidence="3" id="KW-1185">Reference proteome</keyword>
<dbReference type="EMBL" id="CP000804">
    <property type="protein sequence ID" value="ABU58960.1"/>
    <property type="molecule type" value="Genomic_DNA"/>
</dbReference>
<dbReference type="InterPro" id="IPR050099">
    <property type="entry name" value="SIS_GmhA/DiaA_subfam"/>
</dbReference>
<dbReference type="GO" id="GO:1901135">
    <property type="term" value="P:carbohydrate derivative metabolic process"/>
    <property type="evidence" value="ECO:0007669"/>
    <property type="project" value="InterPro"/>
</dbReference>
<dbReference type="GO" id="GO:0016853">
    <property type="term" value="F:isomerase activity"/>
    <property type="evidence" value="ECO:0007669"/>
    <property type="project" value="UniProtKB-KW"/>
</dbReference>
<sequence>MRVDQYLTSLAATLAAVPREPLRAVEEALWQTYLRDGTIIICGNGGSAANASHFACDLAKWTLTDGRRRVRAIALTDNVPVMTAWSNDSAYERVFVEQVISLYRPGDTLVAISGSGNSPNVLRAVEWMAAQGATTIGLTGFAGGKLAGLAQIVVVVPSHCMPEVEDAHSAICHSLAVALGERISAEPV</sequence>
<dbReference type="SUPFAM" id="SSF53697">
    <property type="entry name" value="SIS domain"/>
    <property type="match status" value="1"/>
</dbReference>
<dbReference type="CDD" id="cd05006">
    <property type="entry name" value="SIS_GmhA"/>
    <property type="match status" value="1"/>
</dbReference>
<protein>
    <submittedName>
        <fullName evidence="2">Sugar isomerase (SIS)</fullName>
    </submittedName>
</protein>
<reference evidence="2 3" key="1">
    <citation type="submission" date="2007-08" db="EMBL/GenBank/DDBJ databases">
        <title>Complete sequence of Roseiflexus castenholzii DSM 13941.</title>
        <authorList>
            <consortium name="US DOE Joint Genome Institute"/>
            <person name="Copeland A."/>
            <person name="Lucas S."/>
            <person name="Lapidus A."/>
            <person name="Barry K."/>
            <person name="Glavina del Rio T."/>
            <person name="Dalin E."/>
            <person name="Tice H."/>
            <person name="Pitluck S."/>
            <person name="Thompson L.S."/>
            <person name="Brettin T."/>
            <person name="Bruce D."/>
            <person name="Detter J.C."/>
            <person name="Han C."/>
            <person name="Tapia R."/>
            <person name="Schmutz J."/>
            <person name="Larimer F."/>
            <person name="Land M."/>
            <person name="Hauser L."/>
            <person name="Kyrpides N."/>
            <person name="Mikhailova N."/>
            <person name="Bryant D.A."/>
            <person name="Hanada S."/>
            <person name="Tsukatani Y."/>
            <person name="Richardson P."/>
        </authorList>
    </citation>
    <scope>NUCLEOTIDE SEQUENCE [LARGE SCALE GENOMIC DNA]</scope>
    <source>
        <strain evidence="3">DSM 13941 / HLO8</strain>
    </source>
</reference>